<evidence type="ECO:0000256" key="2">
    <source>
        <dbReference type="ARBA" id="ARBA00022692"/>
    </source>
</evidence>
<accession>A0A318J1A8</accession>
<sequence>MSENEKNQLEKTPSPKKKRRPLRRLSSFVFKLFLLLIVVGSLGLVWVYKTESGTRLALAMLENFSVGSLKFKGVQGALSDEIKLDEFSFISQDLHIHASAVSLRWQATALWRRHIYITQLQVSDLTIASRASKKAASVPVDIGLPFSLSAPRLAVGRLHIATLTDTNKQIETLALSALTGSFVFQDKQFKASTELTSPWGKIKGEADMASLAPFKLNSRLSLQGKVQEGIPPVILQGIVAGSLPDMQIAVEAVLDSEADKNIRNKNLQGHAKARVSAFTAPYVRELDIDVQHFDPSAWQIGAPQADLRILTQLKPVIDDKKKNAAFGLTGPIHVQNAQAASINKQGLPVQSLTTSLFWQGQQLKLKDLAVQLAGKGKLQGEADINWQAAELQADLKLNLANVDLNQIDQRLHTSNIKGQFSAQTAKDKSVKLQAKLQDARASLNAEASYQHHKMLLNLDKFDLQAEDAHLQGAGDISFADKQVFNLKASLKDFDPARWVATPTGRLQADFTARGQLAPKLDVKVNLQQLQGQYAGQAVQVGMDARWLQDQQLQVKQLDFRFGKNTLTGQGNWGGADDVLKFNIDAQDLSQLNALLSNWQVALGGNLKADGALRGRFNEPAGSLDALAQQVSIKRGNQQYTIAELKSRLSLANGIKGQFDGEITASHIGGDLPALNAAGATASTAATKSTDKLEKLSLKLQGRRDAHKLSLDTIFPNKQTLSLAAGGSMQADAKNDTAWSWNGQLQALTLNGQPDVRLQSSAPLQVSAQSVRLGSLSLQSSMGKLQLDELEWTPTAIKTSGQISDVQVVEIANLFYPQNAVSGNLRLNAQWKLQLKESAQGEIKLQRQSGDLRFNDPEGTGTSVALGIRDLQLQMKLGGLVAGSAGENLNLDLIADGSRLGLWQVKANTQMSKQNDAWTIPASAPLNGQITAAVPDLQWLGPFLNPGVVLKGKLNADARLSGSIGKPAYRANLAGRELEISFASEGLLLPNGSLDAQIEDKRLKVSNLQFSNTVTNMPRHAQFRDENWIGRKGEFKASGDIDIGKETGSIQAQWTQFPLLQRKDRWLVVSGQANIVETNNIWSLTGKVLADGAYFRLPKLPPPSLSSDVVVIRKTDKVAAKAEADSNKKSLKTRVDVSFDMGPRFVFVGRGLDTGLEGSLRLRSVDGSPLQANGSIRAVKGAYEGYGQQLAIERGILNFQGPPSNPGLNIRALRKGLPVEAGVEVAGTVSAPQVRLVSEPEVPDAEKLSWLVLGRGSDQLASGDASLLMSAATAIFGGDGSRNVPRDIVQGLGFDEFSIGSSSNGSSSRLPGQTIAGSTGTSNATTDQVVSVGKRIMPGLVLSVERGLSDASGGIKLSWQLTRRISITGRTGTESAVDVNYTFSFN</sequence>
<keyword evidence="9" id="KW-1185">Reference proteome</keyword>
<reference evidence="8 9" key="1">
    <citation type="submission" date="2018-05" db="EMBL/GenBank/DDBJ databases">
        <title>Genomic Encyclopedia of Type Strains, Phase IV (KMG-IV): sequencing the most valuable type-strain genomes for metagenomic binning, comparative biology and taxonomic classification.</title>
        <authorList>
            <person name="Goeker M."/>
        </authorList>
    </citation>
    <scope>NUCLEOTIDE SEQUENCE [LARGE SCALE GENOMIC DNA]</scope>
    <source>
        <strain evidence="8 9">DSM 19792</strain>
    </source>
</reference>
<dbReference type="PANTHER" id="PTHR36985">
    <property type="entry name" value="TRANSLOCATION AND ASSEMBLY MODULE SUBUNIT TAMB"/>
    <property type="match status" value="1"/>
</dbReference>
<organism evidence="8 9">
    <name type="scientific">Undibacterium pigrum</name>
    <dbReference type="NCBI Taxonomy" id="401470"/>
    <lineage>
        <taxon>Bacteria</taxon>
        <taxon>Pseudomonadati</taxon>
        <taxon>Pseudomonadota</taxon>
        <taxon>Betaproteobacteria</taxon>
        <taxon>Burkholderiales</taxon>
        <taxon>Oxalobacteraceae</taxon>
        <taxon>Undibacterium</taxon>
    </lineage>
</organism>
<dbReference type="EMBL" id="QJKB01000009">
    <property type="protein sequence ID" value="PXX40047.1"/>
    <property type="molecule type" value="Genomic_DNA"/>
</dbReference>
<feature type="transmembrane region" description="Helical" evidence="6">
    <location>
        <begin position="28"/>
        <end position="48"/>
    </location>
</feature>
<evidence type="ECO:0000256" key="4">
    <source>
        <dbReference type="ARBA" id="ARBA00023136"/>
    </source>
</evidence>
<evidence type="ECO:0000259" key="7">
    <source>
        <dbReference type="Pfam" id="PF04357"/>
    </source>
</evidence>
<dbReference type="InterPro" id="IPR007452">
    <property type="entry name" value="TamB_C"/>
</dbReference>
<dbReference type="GO" id="GO:0097347">
    <property type="term" value="C:TAM protein secretion complex"/>
    <property type="evidence" value="ECO:0007669"/>
    <property type="project" value="TreeGrafter"/>
</dbReference>
<proteinExistence type="predicted"/>
<keyword evidence="2 6" id="KW-0812">Transmembrane</keyword>
<dbReference type="Pfam" id="PF04357">
    <property type="entry name" value="TamB"/>
    <property type="match status" value="1"/>
</dbReference>
<evidence type="ECO:0000256" key="1">
    <source>
        <dbReference type="ARBA" id="ARBA00004167"/>
    </source>
</evidence>
<protein>
    <submittedName>
        <fullName evidence="8">Autotransporter secretion inner membrane protein TamB</fullName>
    </submittedName>
</protein>
<name>A0A318J1A8_9BURK</name>
<evidence type="ECO:0000256" key="6">
    <source>
        <dbReference type="SAM" id="Phobius"/>
    </source>
</evidence>
<evidence type="ECO:0000313" key="8">
    <source>
        <dbReference type="EMBL" id="PXX40047.1"/>
    </source>
</evidence>
<comment type="subcellular location">
    <subcellularLocation>
        <location evidence="1">Membrane</location>
        <topology evidence="1">Single-pass membrane protein</topology>
    </subcellularLocation>
</comment>
<feature type="region of interest" description="Disordered" evidence="5">
    <location>
        <begin position="1300"/>
        <end position="1323"/>
    </location>
</feature>
<keyword evidence="3 6" id="KW-1133">Transmembrane helix</keyword>
<evidence type="ECO:0000256" key="5">
    <source>
        <dbReference type="SAM" id="MobiDB-lite"/>
    </source>
</evidence>
<evidence type="ECO:0000256" key="3">
    <source>
        <dbReference type="ARBA" id="ARBA00022989"/>
    </source>
</evidence>
<feature type="domain" description="Translocation and assembly module TamB C-terminal" evidence="7">
    <location>
        <begin position="1029"/>
        <end position="1384"/>
    </location>
</feature>
<keyword evidence="4 6" id="KW-0472">Membrane</keyword>
<dbReference type="Proteomes" id="UP000247792">
    <property type="component" value="Unassembled WGS sequence"/>
</dbReference>
<evidence type="ECO:0000313" key="9">
    <source>
        <dbReference type="Proteomes" id="UP000247792"/>
    </source>
</evidence>
<feature type="compositionally biased region" description="Polar residues" evidence="5">
    <location>
        <begin position="1308"/>
        <end position="1323"/>
    </location>
</feature>
<dbReference type="GO" id="GO:0009306">
    <property type="term" value="P:protein secretion"/>
    <property type="evidence" value="ECO:0007669"/>
    <property type="project" value="InterPro"/>
</dbReference>
<comment type="caution">
    <text evidence="8">The sequence shown here is derived from an EMBL/GenBank/DDBJ whole genome shotgun (WGS) entry which is preliminary data.</text>
</comment>
<dbReference type="RefSeq" id="WP_170133636.1">
    <property type="nucleotide sequence ID" value="NZ_QJKB01000009.1"/>
</dbReference>
<gene>
    <name evidence="8" type="ORF">DFR42_109160</name>
</gene>
<dbReference type="PANTHER" id="PTHR36985:SF1">
    <property type="entry name" value="TRANSLOCATION AND ASSEMBLY MODULE SUBUNIT TAMB"/>
    <property type="match status" value="1"/>
</dbReference>
<dbReference type="GO" id="GO:0005886">
    <property type="term" value="C:plasma membrane"/>
    <property type="evidence" value="ECO:0007669"/>
    <property type="project" value="InterPro"/>
</dbReference>